<dbReference type="AlphaFoldDB" id="A0A7G7CMB9"/>
<reference evidence="4 5" key="1">
    <citation type="submission" date="2020-07" db="EMBL/GenBank/DDBJ databases">
        <title>Complete genome and description of Corynebacterium incognita strain Marseille-Q3630 sp. nov.</title>
        <authorList>
            <person name="Boxberger M."/>
        </authorList>
    </citation>
    <scope>NUCLEOTIDE SEQUENCE [LARGE SCALE GENOMIC DNA]</scope>
    <source>
        <strain evidence="4 5">Marseille-Q3630</strain>
    </source>
</reference>
<dbReference type="Proteomes" id="UP000515743">
    <property type="component" value="Chromosome"/>
</dbReference>
<accession>A0A7G7CMB9</accession>
<dbReference type="Gene3D" id="1.10.150.480">
    <property type="match status" value="1"/>
</dbReference>
<feature type="compositionally biased region" description="Low complexity" evidence="1">
    <location>
        <begin position="571"/>
        <end position="581"/>
    </location>
</feature>
<dbReference type="Gene3D" id="2.30.30.670">
    <property type="entry name" value="Thioester domain"/>
    <property type="match status" value="1"/>
</dbReference>
<feature type="transmembrane region" description="Helical" evidence="2">
    <location>
        <begin position="607"/>
        <end position="626"/>
    </location>
</feature>
<dbReference type="NCBIfam" id="TIGR01167">
    <property type="entry name" value="LPXTG_anchor"/>
    <property type="match status" value="1"/>
</dbReference>
<name>A0A7G7CMB9_9CORY</name>
<feature type="region of interest" description="Disordered" evidence="1">
    <location>
        <begin position="472"/>
        <end position="510"/>
    </location>
</feature>
<evidence type="ECO:0000256" key="1">
    <source>
        <dbReference type="SAM" id="MobiDB-lite"/>
    </source>
</evidence>
<keyword evidence="5" id="KW-1185">Reference proteome</keyword>
<feature type="compositionally biased region" description="Polar residues" evidence="1">
    <location>
        <begin position="412"/>
        <end position="442"/>
    </location>
</feature>
<feature type="region of interest" description="Disordered" evidence="1">
    <location>
        <begin position="534"/>
        <end position="595"/>
    </location>
</feature>
<dbReference type="InterPro" id="IPR023849">
    <property type="entry name" value="TQXA_dom"/>
</dbReference>
<evidence type="ECO:0000259" key="3">
    <source>
        <dbReference type="Pfam" id="PF08341"/>
    </source>
</evidence>
<dbReference type="NCBIfam" id="TIGR03934">
    <property type="entry name" value="TQXA_dom"/>
    <property type="match status" value="1"/>
</dbReference>
<dbReference type="EMBL" id="CP059404">
    <property type="protein sequence ID" value="QNE88735.1"/>
    <property type="molecule type" value="Genomic_DNA"/>
</dbReference>
<keyword evidence="2" id="KW-0812">Transmembrane</keyword>
<feature type="compositionally biased region" description="Low complexity" evidence="1">
    <location>
        <begin position="472"/>
        <end position="492"/>
    </location>
</feature>
<feature type="compositionally biased region" description="Polar residues" evidence="1">
    <location>
        <begin position="364"/>
        <end position="403"/>
    </location>
</feature>
<protein>
    <submittedName>
        <fullName evidence="4">Thioester-forming surface-anchored protein</fullName>
    </submittedName>
</protein>
<keyword evidence="2" id="KW-0472">Membrane</keyword>
<evidence type="ECO:0000256" key="2">
    <source>
        <dbReference type="SAM" id="Phobius"/>
    </source>
</evidence>
<keyword evidence="2" id="KW-1133">Transmembrane helix</keyword>
<proteinExistence type="predicted"/>
<dbReference type="Pfam" id="PF08341">
    <property type="entry name" value="TED"/>
    <property type="match status" value="1"/>
</dbReference>
<dbReference type="NCBIfam" id="NF012162">
    <property type="entry name" value="surf_Nterm_1"/>
    <property type="match status" value="1"/>
</dbReference>
<sequence length="632" mass="66311">MRRKMEKIKTIWATLLSVAMILGVATISPVASHAQTTDQYYGWSDNSLLEAWTPPGASSPDRWWKRVLYVGQENKVQPAELVYCFNENKPEPTGAGTGDLYTKTIGDAELFAERADGEALSPEELKDNVLRVLYNGYPNDAAGIQQAYGLTDLEYNAVTQLALYKYTDDMAFRKSTFDSYPERKTLMWEAYNYLIGTSVTGATVQPPAMEDYPADSTLELYQSNDGDVQDLLGVTFVNSDGTPITEVTPTPTTSTTTTTDVPVTETVTVTPTETVTETLPAETTTVGGTTETVTEPVATVTETQPDVTETEPGATVTETQPDVTETEPGATVTETQPDVTETEPGATVTETQPDVTETEPGATVTETQPDVTETEPGSTVTETQPDVTETEPGSTVTETQPDVTETEPGATVTETQPDVTETEPGSTVTETQPDVTETEPGSTVTETAPAVTTTETLPAVTVTETQPTVTVTEAPITETVTEQPTTTTSETEQPIDGGDDDKDGSSEGIPWLPILGGAIGLIGLGGLVGGGSSNGSSTADKGDVNVDVDVDNGSKASANAEAGTKSEVKSGAKSGAKTAAAEAEETVDNAAPAQQGGGVLANTGADVWMLGLVALLMLATGGVLIARNRREA</sequence>
<organism evidence="4 5">
    <name type="scientific">Corynebacterium incognita</name>
    <dbReference type="NCBI Taxonomy" id="2754725"/>
    <lineage>
        <taxon>Bacteria</taxon>
        <taxon>Bacillati</taxon>
        <taxon>Actinomycetota</taxon>
        <taxon>Actinomycetes</taxon>
        <taxon>Mycobacteriales</taxon>
        <taxon>Corynebacteriaceae</taxon>
        <taxon>Corynebacterium</taxon>
    </lineage>
</organism>
<feature type="region of interest" description="Disordered" evidence="1">
    <location>
        <begin position="302"/>
        <end position="448"/>
    </location>
</feature>
<feature type="domain" description="Thioester" evidence="3">
    <location>
        <begin position="82"/>
        <end position="197"/>
    </location>
</feature>
<gene>
    <name evidence="4" type="ORF">H0194_06430</name>
</gene>
<evidence type="ECO:0000313" key="5">
    <source>
        <dbReference type="Proteomes" id="UP000515743"/>
    </source>
</evidence>
<evidence type="ECO:0000313" key="4">
    <source>
        <dbReference type="EMBL" id="QNE88735.1"/>
    </source>
</evidence>
<dbReference type="InterPro" id="IPR013552">
    <property type="entry name" value="Thioester_dom"/>
</dbReference>
<dbReference type="KEGG" id="cik:H0194_06430"/>